<dbReference type="AlphaFoldDB" id="A0A420EK56"/>
<dbReference type="Pfam" id="PF05193">
    <property type="entry name" value="Peptidase_M16_C"/>
    <property type="match status" value="2"/>
</dbReference>
<feature type="domain" description="Peptidase M16 C-terminal" evidence="4">
    <location>
        <begin position="221"/>
        <end position="395"/>
    </location>
</feature>
<dbReference type="InterPro" id="IPR011249">
    <property type="entry name" value="Metalloenz_LuxS/M16"/>
</dbReference>
<evidence type="ECO:0000256" key="2">
    <source>
        <dbReference type="SAM" id="SignalP"/>
    </source>
</evidence>
<evidence type="ECO:0000313" key="5">
    <source>
        <dbReference type="EMBL" id="RKF21111.1"/>
    </source>
</evidence>
<feature type="region of interest" description="Disordered" evidence="1">
    <location>
        <begin position="470"/>
        <end position="528"/>
    </location>
</feature>
<keyword evidence="2" id="KW-0732">Signal</keyword>
<dbReference type="Proteomes" id="UP000284395">
    <property type="component" value="Unassembled WGS sequence"/>
</dbReference>
<feature type="chain" id="PRO_5019472794" evidence="2">
    <location>
        <begin position="21"/>
        <end position="970"/>
    </location>
</feature>
<evidence type="ECO:0000313" key="6">
    <source>
        <dbReference type="Proteomes" id="UP000284395"/>
    </source>
</evidence>
<dbReference type="PANTHER" id="PTHR11851">
    <property type="entry name" value="METALLOPROTEASE"/>
    <property type="match status" value="1"/>
</dbReference>
<organism evidence="5 6">
    <name type="scientific">Altericroceibacterium spongiae</name>
    <dbReference type="NCBI Taxonomy" id="2320269"/>
    <lineage>
        <taxon>Bacteria</taxon>
        <taxon>Pseudomonadati</taxon>
        <taxon>Pseudomonadota</taxon>
        <taxon>Alphaproteobacteria</taxon>
        <taxon>Sphingomonadales</taxon>
        <taxon>Erythrobacteraceae</taxon>
        <taxon>Altericroceibacterium</taxon>
    </lineage>
</organism>
<name>A0A420EK56_9SPHN</name>
<evidence type="ECO:0000256" key="1">
    <source>
        <dbReference type="SAM" id="MobiDB-lite"/>
    </source>
</evidence>
<dbReference type="InterPro" id="IPR050361">
    <property type="entry name" value="MPP/UQCRC_Complex"/>
</dbReference>
<proteinExistence type="predicted"/>
<reference evidence="5 6" key="1">
    <citation type="submission" date="2018-09" db="EMBL/GenBank/DDBJ databases">
        <title>Altererythrobacter spongiae sp. nov., isolated from a marine sponge.</title>
        <authorList>
            <person name="Zhuang L."/>
            <person name="Luo L."/>
        </authorList>
    </citation>
    <scope>NUCLEOTIDE SEQUENCE [LARGE SCALE GENOMIC DNA]</scope>
    <source>
        <strain evidence="5 6">HN-Y73</strain>
    </source>
</reference>
<gene>
    <name evidence="5" type="ORF">D6851_09250</name>
</gene>
<dbReference type="EMBL" id="RAPF01000004">
    <property type="protein sequence ID" value="RKF21111.1"/>
    <property type="molecule type" value="Genomic_DNA"/>
</dbReference>
<dbReference type="InterPro" id="IPR007863">
    <property type="entry name" value="Peptidase_M16_C"/>
</dbReference>
<dbReference type="SUPFAM" id="SSF63411">
    <property type="entry name" value="LuxS/MPP-like metallohydrolase"/>
    <property type="match status" value="4"/>
</dbReference>
<feature type="signal peptide" evidence="2">
    <location>
        <begin position="1"/>
        <end position="20"/>
    </location>
</feature>
<protein>
    <submittedName>
        <fullName evidence="5">Insulinase family protein</fullName>
    </submittedName>
</protein>
<feature type="domain" description="Peptidase M16 N-terminal" evidence="3">
    <location>
        <begin position="68"/>
        <end position="185"/>
    </location>
</feature>
<dbReference type="InterPro" id="IPR011765">
    <property type="entry name" value="Pept_M16_N"/>
</dbReference>
<comment type="caution">
    <text evidence="5">The sequence shown here is derived from an EMBL/GenBank/DDBJ whole genome shotgun (WGS) entry which is preliminary data.</text>
</comment>
<feature type="domain" description="Peptidase M16 N-terminal" evidence="3">
    <location>
        <begin position="552"/>
        <end position="666"/>
    </location>
</feature>
<sequence length="970" mass="104172">MRYLLASAILSLTFSTCAIAQSGPIAEATASASSENQFQPATLASLVDEVDIPYETFTLENGLTTIVHTDRKTPVVGVTVYYRVGSKSEPRGKTGFAHLFEHLMFGGSANVPNFDIPLEAAGSTSTNGSTWYDRTNYVETVPTGALDLALFMESDRMGHLLPAVTQDKLDKQRGVVQNEKRQGDNQPYGLADYAIGEGLLPVGHPYRHSTIGSMADLDAASLADVRKWFIDNYGPNNVVIALAGDIDAATAKKKIEHWFGDIPRGPDIAKVSAEPVTLAAPVSREMTDQVPVTRIYRAWSGPALTSPDSVPLAIGMHVLGGLASSRLDNVLVRDEQLAVSVAAYAQQHEQLSFLEIQMDVKPGIDRAVAEKRLDEVVRQFVKQGPTQDELNRAATEMVSQQIGALEVVGGFSGKGATLAEGLLYADNPALYKDQLDQMASLTPAQVTAVMQRWLSRPVYRLAVIPGERSESGAAMGGWGDEDTAQQISPQTRGADSDTTGPEAAKLAAETEAQAAEPRTAPELSQTRDLTFPDIQHATLSNGMAISLAHRDAIPKVLIAMEFDAGYAADGSAGAGKQSLMMDMLEEGTTHRDAIAIAEEQERLGATISTGTSLDTSSVMLSALTANLAPSLDLMADVIRNPAFTQEDVARVKGQRLADIAQAEASPFGIARRAIEPILYGPQHPYGSVGALGTTAVVEPLTPADLRSEHSRWLRPDLARITVVGDITMEQLIPQLERVFGDWQAPAAPAPGKDLTTPTPKGSARIVVIDRPNSPQSALMFGKVLPLTGQDAGQEPLDLANEVIGNGFLSRLNTDLREDKGWTYGIRTSLSDVKGPRSFEVMTPVQADRTADSIKLILADMKAFPTARPVDDVELQRVTQGNIRGLPNRFQTNAQVLSGIIANQHLGRPDDYYADLADIYRAIDGKDIDEAAASYLQPDNMVIVVVGDRKVVEPQLADIGLPVEYIDSAGE</sequence>
<dbReference type="RefSeq" id="WP_120324609.1">
    <property type="nucleotide sequence ID" value="NZ_RAPF01000004.1"/>
</dbReference>
<feature type="domain" description="Peptidase M16 C-terminal" evidence="4">
    <location>
        <begin position="700"/>
        <end position="877"/>
    </location>
</feature>
<dbReference type="PANTHER" id="PTHR11851:SF224">
    <property type="entry name" value="PROCESSING PROTEASE"/>
    <property type="match status" value="1"/>
</dbReference>
<dbReference type="Gene3D" id="3.30.830.10">
    <property type="entry name" value="Metalloenzyme, LuxS/M16 peptidase-like"/>
    <property type="match status" value="4"/>
</dbReference>
<feature type="compositionally biased region" description="Polar residues" evidence="1">
    <location>
        <begin position="484"/>
        <end position="499"/>
    </location>
</feature>
<dbReference type="GO" id="GO:0046872">
    <property type="term" value="F:metal ion binding"/>
    <property type="evidence" value="ECO:0007669"/>
    <property type="project" value="InterPro"/>
</dbReference>
<accession>A0A420EK56</accession>
<dbReference type="OrthoDB" id="9811314at2"/>
<keyword evidence="6" id="KW-1185">Reference proteome</keyword>
<evidence type="ECO:0000259" key="3">
    <source>
        <dbReference type="Pfam" id="PF00675"/>
    </source>
</evidence>
<evidence type="ECO:0000259" key="4">
    <source>
        <dbReference type="Pfam" id="PF05193"/>
    </source>
</evidence>
<feature type="compositionally biased region" description="Low complexity" evidence="1">
    <location>
        <begin position="501"/>
        <end position="522"/>
    </location>
</feature>
<dbReference type="Pfam" id="PF00675">
    <property type="entry name" value="Peptidase_M16"/>
    <property type="match status" value="2"/>
</dbReference>